<accession>A0A7X5HV45</accession>
<gene>
    <name evidence="4" type="ORF">GXN74_05580</name>
</gene>
<evidence type="ECO:0000259" key="3">
    <source>
        <dbReference type="SMART" id="SM00646"/>
    </source>
</evidence>
<name>A0A7X5HV45_9FIRM</name>
<protein>
    <submittedName>
        <fullName evidence="4">AMIN domain-containing protein</fullName>
    </submittedName>
</protein>
<dbReference type="Gene3D" id="3.30.457.10">
    <property type="entry name" value="Copper amine oxidase-like, N-terminal domain"/>
    <property type="match status" value="1"/>
</dbReference>
<keyword evidence="5" id="KW-1185">Reference proteome</keyword>
<dbReference type="Proteomes" id="UP000461585">
    <property type="component" value="Unassembled WGS sequence"/>
</dbReference>
<dbReference type="GO" id="GO:0009253">
    <property type="term" value="P:peptidoglycan catabolic process"/>
    <property type="evidence" value="ECO:0007669"/>
    <property type="project" value="InterPro"/>
</dbReference>
<dbReference type="InterPro" id="IPR002508">
    <property type="entry name" value="MurNAc-LAA_cat"/>
</dbReference>
<evidence type="ECO:0000313" key="5">
    <source>
        <dbReference type="Proteomes" id="UP000461585"/>
    </source>
</evidence>
<dbReference type="Pfam" id="PF07833">
    <property type="entry name" value="Cu_amine_oxidN1"/>
    <property type="match status" value="1"/>
</dbReference>
<feature type="region of interest" description="Disordered" evidence="2">
    <location>
        <begin position="170"/>
        <end position="196"/>
    </location>
</feature>
<proteinExistence type="predicted"/>
<comment type="caution">
    <text evidence="4">The sequence shown here is derived from an EMBL/GenBank/DDBJ whole genome shotgun (WGS) entry which is preliminary data.</text>
</comment>
<keyword evidence="1" id="KW-0378">Hydrolase</keyword>
<dbReference type="SMART" id="SM00646">
    <property type="entry name" value="Ami_3"/>
    <property type="match status" value="1"/>
</dbReference>
<dbReference type="Pfam" id="PF11741">
    <property type="entry name" value="AMIN"/>
    <property type="match status" value="1"/>
</dbReference>
<dbReference type="AlphaFoldDB" id="A0A7X5HV45"/>
<dbReference type="SUPFAM" id="SSF55383">
    <property type="entry name" value="Copper amine oxidase, domain N"/>
    <property type="match status" value="1"/>
</dbReference>
<dbReference type="InterPro" id="IPR036582">
    <property type="entry name" value="Mao_N_sf"/>
</dbReference>
<organism evidence="4 5">
    <name type="scientific">Anaerotalea alkaliphila</name>
    <dbReference type="NCBI Taxonomy" id="2662126"/>
    <lineage>
        <taxon>Bacteria</taxon>
        <taxon>Bacillati</taxon>
        <taxon>Bacillota</taxon>
        <taxon>Clostridia</taxon>
        <taxon>Eubacteriales</taxon>
        <taxon>Anaerotalea</taxon>
    </lineage>
</organism>
<dbReference type="SUPFAM" id="SSF53187">
    <property type="entry name" value="Zn-dependent exopeptidases"/>
    <property type="match status" value="1"/>
</dbReference>
<dbReference type="RefSeq" id="WP_162369935.1">
    <property type="nucleotide sequence ID" value="NZ_JAAEEH010000011.1"/>
</dbReference>
<dbReference type="EMBL" id="JAAEEH010000011">
    <property type="protein sequence ID" value="NDL67212.1"/>
    <property type="molecule type" value="Genomic_DNA"/>
</dbReference>
<dbReference type="InterPro" id="IPR012854">
    <property type="entry name" value="Cu_amine_oxidase-like_N"/>
</dbReference>
<evidence type="ECO:0000256" key="2">
    <source>
        <dbReference type="SAM" id="MobiDB-lite"/>
    </source>
</evidence>
<dbReference type="PANTHER" id="PTHR30404:SF0">
    <property type="entry name" value="N-ACETYLMURAMOYL-L-ALANINE AMIDASE AMIC"/>
    <property type="match status" value="1"/>
</dbReference>
<evidence type="ECO:0000256" key="1">
    <source>
        <dbReference type="ARBA" id="ARBA00022801"/>
    </source>
</evidence>
<dbReference type="InterPro" id="IPR021731">
    <property type="entry name" value="AMIN_dom"/>
</dbReference>
<dbReference type="Pfam" id="PF01520">
    <property type="entry name" value="Amidase_3"/>
    <property type="match status" value="1"/>
</dbReference>
<reference evidence="4 5" key="1">
    <citation type="submission" date="2020-01" db="EMBL/GenBank/DDBJ databases">
        <title>Anaeroalcalibacter tamaniensis gen. nov., sp. nov., moderately halophilic strictly anaerobic fermenter bacterium from mud volcano of Taman peninsula.</title>
        <authorList>
            <person name="Frolova A."/>
            <person name="Merkel A.Y."/>
            <person name="Slobodkin A.I."/>
        </authorList>
    </citation>
    <scope>NUCLEOTIDE SEQUENCE [LARGE SCALE GENOMIC DNA]</scope>
    <source>
        <strain evidence="4 5">F-3ap</strain>
    </source>
</reference>
<dbReference type="PANTHER" id="PTHR30404">
    <property type="entry name" value="N-ACETYLMURAMOYL-L-ALANINE AMIDASE"/>
    <property type="match status" value="1"/>
</dbReference>
<dbReference type="Gene3D" id="2.60.40.3500">
    <property type="match status" value="2"/>
</dbReference>
<dbReference type="GO" id="GO:0008745">
    <property type="term" value="F:N-acetylmuramoyl-L-alanine amidase activity"/>
    <property type="evidence" value="ECO:0007669"/>
    <property type="project" value="InterPro"/>
</dbReference>
<feature type="compositionally biased region" description="Pro residues" evidence="2">
    <location>
        <begin position="172"/>
        <end position="184"/>
    </location>
</feature>
<feature type="domain" description="MurNAc-LAA" evidence="3">
    <location>
        <begin position="625"/>
        <end position="740"/>
    </location>
</feature>
<evidence type="ECO:0000313" key="4">
    <source>
        <dbReference type="EMBL" id="NDL67212.1"/>
    </source>
</evidence>
<sequence>MRRAPMIWLLVFCMLLGTLQPVSGGEVRPGFKIKMDGVVQAYSARTVTVQVAGKDIPTGDMPAIILDGRTLVPLREVFESDGFGAKVAWNADKKEATVTYGSTTIVMAIDSTTAYVDGKPQKLDVAPKLVQDVSDPAKPGSGKTMIPLRFVSEQLGHAVSWDPGTYTAGITPPVPEPEPAPAPESPVVAGDGAGDPPVLVADGAHRSLPTALLQAPVIWSAGTGTAAPSVDRPSVESGLEARELDPVELQAVEYSLKDGKPRFEVRADGPISRVDHLVLDKKVVLDVVQAKNALGNRSYGDNPVATAIRTSQYAETPPTTRMVFDLKENAQVCTLSLSADRKTLVVEFAPKAINRIVLGQNDKGDYIQVEGMAPTGVDSFRLSGPDRIVFDLTGTKSAIGKQEAQAQGQFVLGIRTDQFTETTTRIVAVMDGTADYTVTRNGSTTLIQFMASTLTNVQYTSSGKNPLIGLGARSNSIDLAGVRYVDDYEDGKFTVVLPGDYSQVFGAGDLAINDSSVGSIELVQDSAGRTNIVVRQKEYYEFRLEEAEDGYQLKGYKPRELYSRIVVVDAGHGGSDPGATAGSVKEKALNLSMALYLKAHFDASGDYKVYYTRTTDVYKTLQYRADLANTVGADLFISIHNNATSSSSVNGLETLYMPGGTVDVMSSIAAARIFQDNLVPATGMANRGLKSREGLYVLRNTKMPAVLLEIGFMSNAADLSKLVDASFQKKAAAAMFEAAEKVFVRFPTGR</sequence>
<dbReference type="Gene3D" id="3.40.630.40">
    <property type="entry name" value="Zn-dependent exopeptidases"/>
    <property type="match status" value="1"/>
</dbReference>
<dbReference type="InterPro" id="IPR050695">
    <property type="entry name" value="N-acetylmuramoyl_amidase_3"/>
</dbReference>
<dbReference type="GO" id="GO:0030288">
    <property type="term" value="C:outer membrane-bounded periplasmic space"/>
    <property type="evidence" value="ECO:0007669"/>
    <property type="project" value="TreeGrafter"/>
</dbReference>
<dbReference type="CDD" id="cd02696">
    <property type="entry name" value="MurNAc-LAA"/>
    <property type="match status" value="1"/>
</dbReference>